<reference evidence="1" key="2">
    <citation type="submission" date="2016-06" db="EMBL/GenBank/DDBJ databases">
        <title>The genome of a short-lived fish provides insights into sex chromosome evolution and the genetic control of aging.</title>
        <authorList>
            <person name="Reichwald K."/>
            <person name="Felder M."/>
            <person name="Petzold A."/>
            <person name="Koch P."/>
            <person name="Groth M."/>
            <person name="Platzer M."/>
        </authorList>
    </citation>
    <scope>NUCLEOTIDE SEQUENCE</scope>
    <source>
        <tissue evidence="1">Brain</tissue>
    </source>
</reference>
<protein>
    <recommendedName>
        <fullName evidence="2">Transposase Tc1-like domain-containing protein</fullName>
    </recommendedName>
</protein>
<feature type="non-terminal residue" evidence="1">
    <location>
        <position position="129"/>
    </location>
</feature>
<dbReference type="EMBL" id="HADW01012426">
    <property type="protein sequence ID" value="SBP13826.1"/>
    <property type="molecule type" value="Transcribed_RNA"/>
</dbReference>
<dbReference type="GO" id="GO:0003676">
    <property type="term" value="F:nucleic acid binding"/>
    <property type="evidence" value="ECO:0007669"/>
    <property type="project" value="InterPro"/>
</dbReference>
<dbReference type="InterPro" id="IPR036397">
    <property type="entry name" value="RNaseH_sf"/>
</dbReference>
<feature type="non-terminal residue" evidence="1">
    <location>
        <position position="1"/>
    </location>
</feature>
<evidence type="ECO:0000313" key="1">
    <source>
        <dbReference type="EMBL" id="SBP13826.1"/>
    </source>
</evidence>
<organism evidence="1">
    <name type="scientific">Iconisemion striatum</name>
    <dbReference type="NCBI Taxonomy" id="60296"/>
    <lineage>
        <taxon>Eukaryota</taxon>
        <taxon>Metazoa</taxon>
        <taxon>Chordata</taxon>
        <taxon>Craniata</taxon>
        <taxon>Vertebrata</taxon>
        <taxon>Euteleostomi</taxon>
        <taxon>Actinopterygii</taxon>
        <taxon>Neopterygii</taxon>
        <taxon>Teleostei</taxon>
        <taxon>Neoteleostei</taxon>
        <taxon>Acanthomorphata</taxon>
        <taxon>Ovalentaria</taxon>
        <taxon>Atherinomorphae</taxon>
        <taxon>Cyprinodontiformes</taxon>
        <taxon>Nothobranchiidae</taxon>
        <taxon>Iconisemion</taxon>
    </lineage>
</organism>
<dbReference type="Gene3D" id="3.30.420.10">
    <property type="entry name" value="Ribonuclease H-like superfamily/Ribonuclease H"/>
    <property type="match status" value="1"/>
</dbReference>
<evidence type="ECO:0008006" key="2">
    <source>
        <dbReference type="Google" id="ProtNLM"/>
    </source>
</evidence>
<sequence>VYVCQSQQSREDFTRVHTEGSPQEPLVNLNNRKARLEFAKRHLNKPSQFWSNILWTDETKINLYQSDGKRRAWRRKGTAHEPKHTTSSLSAVTCAVSTSKSIQVNLMIISCESLSSFTFSPISRSSPSA</sequence>
<accession>A0A1A7X6Z6</accession>
<dbReference type="AlphaFoldDB" id="A0A1A7X6Z6"/>
<reference evidence="1" key="1">
    <citation type="submission" date="2016-05" db="EMBL/GenBank/DDBJ databases">
        <authorList>
            <person name="Lavstsen T."/>
            <person name="Jespersen J.S."/>
        </authorList>
    </citation>
    <scope>NUCLEOTIDE SEQUENCE</scope>
    <source>
        <tissue evidence="1">Brain</tissue>
    </source>
</reference>
<proteinExistence type="predicted"/>
<name>A0A1A7X6Z6_9TELE</name>
<gene>
    <name evidence="1" type="primary">Nfu_g_1_025035</name>
</gene>